<reference evidence="2" key="1">
    <citation type="submission" date="2022-06" db="EMBL/GenBank/DDBJ databases">
        <title>Sphingomicrobium sedimins sp. nov., a marine bacterium isolated from tidal flat.</title>
        <authorList>
            <person name="Kim C.-H."/>
            <person name="Yoo Y."/>
            <person name="Kim J.-J."/>
        </authorList>
    </citation>
    <scope>NUCLEOTIDE SEQUENCE</scope>
    <source>
        <strain evidence="2">GRR-S6-50</strain>
    </source>
</reference>
<evidence type="ECO:0000313" key="2">
    <source>
        <dbReference type="EMBL" id="MCM8557359.1"/>
    </source>
</evidence>
<evidence type="ECO:0000256" key="1">
    <source>
        <dbReference type="SAM" id="SignalP"/>
    </source>
</evidence>
<keyword evidence="1" id="KW-0732">Signal</keyword>
<evidence type="ECO:0000313" key="3">
    <source>
        <dbReference type="Proteomes" id="UP001155128"/>
    </source>
</evidence>
<dbReference type="Proteomes" id="UP001155128">
    <property type="component" value="Unassembled WGS sequence"/>
</dbReference>
<dbReference type="RefSeq" id="WP_252113359.1">
    <property type="nucleotide sequence ID" value="NZ_JAMSHT010000001.1"/>
</dbReference>
<feature type="signal peptide" evidence="1">
    <location>
        <begin position="1"/>
        <end position="22"/>
    </location>
</feature>
<feature type="chain" id="PRO_5040930714" evidence="1">
    <location>
        <begin position="23"/>
        <end position="361"/>
    </location>
</feature>
<comment type="caution">
    <text evidence="2">The sequence shown here is derived from an EMBL/GenBank/DDBJ whole genome shotgun (WGS) entry which is preliminary data.</text>
</comment>
<gene>
    <name evidence="2" type="ORF">NDO55_05945</name>
</gene>
<proteinExistence type="predicted"/>
<accession>A0A9X2EKM0</accession>
<dbReference type="AlphaFoldDB" id="A0A9X2EKM0"/>
<keyword evidence="3" id="KW-1185">Reference proteome</keyword>
<organism evidence="2 3">
    <name type="scientific">Sphingomicrobium sediminis</name>
    <dbReference type="NCBI Taxonomy" id="2950949"/>
    <lineage>
        <taxon>Bacteria</taxon>
        <taxon>Pseudomonadati</taxon>
        <taxon>Pseudomonadota</taxon>
        <taxon>Alphaproteobacteria</taxon>
        <taxon>Sphingomonadales</taxon>
        <taxon>Sphingomonadaceae</taxon>
        <taxon>Sphingomicrobium</taxon>
    </lineage>
</organism>
<protein>
    <submittedName>
        <fullName evidence="2">Transporter</fullName>
    </submittedName>
</protein>
<name>A0A9X2EKM0_9SPHN</name>
<sequence>MKRFIGAALAVAPFTFAAPAFADGTHAIDHAPIGVMADHSHGAGEVMFSYRFMHMNMSGNRIGTDSISPDEIVTTIPNRFAGMPGMPPTLRVVPLDMPMNMHMAGVMYAPSDKVTLLVMGSYITKDMDHVTYQGGMGTTELGNFETEVSGFGDLTVGALFPLIKEKRSTDAGTNRELVVRAAVSIPTGSIGEIDTILTPMNMTPEVNLPYAMQLGSGTWDLKPAITYRQVDGKLGYGAQYAGTIRLGENDRGYTWGDRHELTAYVAYEPIRAVSFSLRAKATTQGGISGQDPAIMGPVQTADPANFGGDTVELLAGVNLAGQGSLAGQRLALEVGLPVYQDLNGPQMETDWTLMLGWQGAF</sequence>
<dbReference type="EMBL" id="JAMSHT010000001">
    <property type="protein sequence ID" value="MCM8557359.1"/>
    <property type="molecule type" value="Genomic_DNA"/>
</dbReference>